<dbReference type="Pfam" id="PF01547">
    <property type="entry name" value="SBP_bac_1"/>
    <property type="match status" value="1"/>
</dbReference>
<dbReference type="RefSeq" id="WP_169503864.1">
    <property type="nucleotide sequence ID" value="NZ_JABBPN010000003.1"/>
</dbReference>
<feature type="chain" id="PRO_5032792411" evidence="2">
    <location>
        <begin position="29"/>
        <end position="457"/>
    </location>
</feature>
<organism evidence="3 4">
    <name type="scientific">Paenibacillus lemnae</name>
    <dbReference type="NCBI Taxonomy" id="1330551"/>
    <lineage>
        <taxon>Bacteria</taxon>
        <taxon>Bacillati</taxon>
        <taxon>Bacillota</taxon>
        <taxon>Bacilli</taxon>
        <taxon>Bacillales</taxon>
        <taxon>Paenibacillaceae</taxon>
        <taxon>Paenibacillus</taxon>
    </lineage>
</organism>
<accession>A0A848M4D8</accession>
<protein>
    <submittedName>
        <fullName evidence="3">Extracellular solute-binding protein</fullName>
    </submittedName>
</protein>
<keyword evidence="4" id="KW-1185">Reference proteome</keyword>
<feature type="compositionally biased region" description="Basic and acidic residues" evidence="1">
    <location>
        <begin position="39"/>
        <end position="61"/>
    </location>
</feature>
<reference evidence="3 4" key="1">
    <citation type="submission" date="2020-04" db="EMBL/GenBank/DDBJ databases">
        <title>Paenibacillus algicola sp. nov., a novel marine bacterium producing alginate lyase.</title>
        <authorList>
            <person name="Huang H."/>
        </authorList>
    </citation>
    <scope>NUCLEOTIDE SEQUENCE [LARGE SCALE GENOMIC DNA]</scope>
    <source>
        <strain evidence="3 4">L7-75</strain>
    </source>
</reference>
<dbReference type="EMBL" id="JABBPN010000003">
    <property type="protein sequence ID" value="NMO95101.1"/>
    <property type="molecule type" value="Genomic_DNA"/>
</dbReference>
<feature type="region of interest" description="Disordered" evidence="1">
    <location>
        <begin position="25"/>
        <end position="61"/>
    </location>
</feature>
<proteinExistence type="predicted"/>
<dbReference type="InterPro" id="IPR050490">
    <property type="entry name" value="Bact_solute-bd_prot1"/>
</dbReference>
<dbReference type="InterPro" id="IPR006059">
    <property type="entry name" value="SBP"/>
</dbReference>
<name>A0A848M4D8_PAELE</name>
<dbReference type="PANTHER" id="PTHR43649:SF12">
    <property type="entry name" value="DIACETYLCHITOBIOSE BINDING PROTEIN DASA"/>
    <property type="match status" value="1"/>
</dbReference>
<dbReference type="PANTHER" id="PTHR43649">
    <property type="entry name" value="ARABINOSE-BINDING PROTEIN-RELATED"/>
    <property type="match status" value="1"/>
</dbReference>
<dbReference type="Gene3D" id="3.40.190.10">
    <property type="entry name" value="Periplasmic binding protein-like II"/>
    <property type="match status" value="1"/>
</dbReference>
<feature type="signal peptide" evidence="2">
    <location>
        <begin position="1"/>
        <end position="28"/>
    </location>
</feature>
<dbReference type="Proteomes" id="UP000565468">
    <property type="component" value="Unassembled WGS sequence"/>
</dbReference>
<sequence>MRKMKGLSLILFCLIFLLTACSGGGSTAENNTPPAPVENEIKEEVKEPAPEEPAKEEPPAKDLGGRVIKIAAWWDLKPAGATASEKARLDKIAELEKKYNCKIEFVNVPFEEYMNKFTTSVLAGEPFADIVQMEYKAALPAILKGQLLKVSEFTTEQNNINKDADLMTKSPSIGGDEYGFDNPGSLGHGIHYNRDLFKKLGLPDLQELYTNGEWTWDKLLEVAKQATKDTNNDGKTDVWGYSGWAMDVLKHFTAANGGNVVDAVNGKEMLSDAKTIEAAEFVNRLYNVDKVVKVKSGNPMDWEETNTFKDGDVAIFFAAEWMLGDLTFEVGIVPVPNGPQGSPDATYANSGAAAKFIPKGVEDAAIVYQIYEETFDIPQTEEYPSQEYLESMYTNQEDIDMIREHITGTGVITLDDAYPEYPTGAFVDDIIVKNQSVTATAEKYKQQAQASVDKLGK</sequence>
<dbReference type="SUPFAM" id="SSF53850">
    <property type="entry name" value="Periplasmic binding protein-like II"/>
    <property type="match status" value="1"/>
</dbReference>
<evidence type="ECO:0000256" key="2">
    <source>
        <dbReference type="SAM" id="SignalP"/>
    </source>
</evidence>
<dbReference type="PROSITE" id="PS51257">
    <property type="entry name" value="PROKAR_LIPOPROTEIN"/>
    <property type="match status" value="1"/>
</dbReference>
<evidence type="ECO:0000256" key="1">
    <source>
        <dbReference type="SAM" id="MobiDB-lite"/>
    </source>
</evidence>
<gene>
    <name evidence="3" type="ORF">HII30_04780</name>
</gene>
<comment type="caution">
    <text evidence="3">The sequence shown here is derived from an EMBL/GenBank/DDBJ whole genome shotgun (WGS) entry which is preliminary data.</text>
</comment>
<evidence type="ECO:0000313" key="4">
    <source>
        <dbReference type="Proteomes" id="UP000565468"/>
    </source>
</evidence>
<keyword evidence="2" id="KW-0732">Signal</keyword>
<dbReference type="AlphaFoldDB" id="A0A848M4D8"/>
<evidence type="ECO:0000313" key="3">
    <source>
        <dbReference type="EMBL" id="NMO95101.1"/>
    </source>
</evidence>